<dbReference type="Proteomes" id="UP001058290">
    <property type="component" value="Chromosome"/>
</dbReference>
<name>A0ABY5ZTW9_9BURK</name>
<gene>
    <name evidence="5" type="ORF">N4T19_17195</name>
</gene>
<keyword evidence="6" id="KW-1185">Reference proteome</keyword>
<dbReference type="Pfam" id="PF25564">
    <property type="entry name" value="DUF7933"/>
    <property type="match status" value="1"/>
</dbReference>
<evidence type="ECO:0000259" key="3">
    <source>
        <dbReference type="Pfam" id="PF19407"/>
    </source>
</evidence>
<protein>
    <submittedName>
        <fullName evidence="5">IPTL-CTERM sorting domain-containing protein</fullName>
    </submittedName>
</protein>
<dbReference type="Pfam" id="PF18203">
    <property type="entry name" value="IPTL-CTERM"/>
    <property type="match status" value="1"/>
</dbReference>
<evidence type="ECO:0000259" key="2">
    <source>
        <dbReference type="Pfam" id="PF18203"/>
    </source>
</evidence>
<dbReference type="InterPro" id="IPR026442">
    <property type="entry name" value="IPTL_CTERM"/>
</dbReference>
<organism evidence="5 6">
    <name type="scientific">Comamonas squillarum</name>
    <dbReference type="NCBI Taxonomy" id="2977320"/>
    <lineage>
        <taxon>Bacteria</taxon>
        <taxon>Pseudomonadati</taxon>
        <taxon>Pseudomonadota</taxon>
        <taxon>Betaproteobacteria</taxon>
        <taxon>Burkholderiales</taxon>
        <taxon>Comamonadaceae</taxon>
        <taxon>Comamonas</taxon>
    </lineage>
</organism>
<dbReference type="RefSeq" id="WP_260718618.1">
    <property type="nucleotide sequence ID" value="NZ_CP104377.1"/>
</dbReference>
<sequence>MKNFPHFFRLCLAALLLSAGAQQAWAQKVLLLTTNITGANAERALIASGFDNLQGEFASQLANPSDLTRLSVLGTAGAISQRTFTDAPGPYDVVIVASSERPVDASNWLVLQDAVANRWANSIVFFTDGCCEAQTGGNARQMMAALNAGTGSAFSVGRAAADARFPLNTNTRFSADFSGLNPFEGGSVNYINNVPADNALYLAQGTPPSNFPAPGTTPINDVYGVLIPTFQSNNSRGACVFAMVEFSSFFDIPQYQSWTANRGKVGPAFLKAVTSENGACGLPKVSKSFDKSDIYLGGSDNSTVLTIDLSNGTRDPIIHVDMTDNLPAPLVVGAGTVGNTCTGGSLSAVAGANVIRSSGVTIPPGGCSITVPVVWPNTDAGRQACTDTPVLTNTITPGTDFVSPIGQVNTPATATLACQPAQLSIAKQVVWPANITPVDLTGSSFPVSVVCTGSDGQALPAIDTSITLDTPKTGSVTVTPVIASGSCVVTEGTRPAPPANHIWVEDPAPSVSVAMAAPPAANHALLVNTLARANTDITISTTVTGGPAAGISGSFGYTANCGADGSFSATVNLSGSSAGAIAITNVPVGANCTLEQTPTMPAAPADYVWSETLPVSVGLVTGASGNTASFVYTLVRTVPAVPAAVPTLQQWALVALSLMLLGAATLRRRQG</sequence>
<dbReference type="EMBL" id="CP104377">
    <property type="protein sequence ID" value="UXC17427.1"/>
    <property type="molecule type" value="Genomic_DNA"/>
</dbReference>
<dbReference type="InterPro" id="IPR046022">
    <property type="entry name" value="DUF5979"/>
</dbReference>
<accession>A0ABY5ZTW9</accession>
<feature type="chain" id="PRO_5046132888" evidence="1">
    <location>
        <begin position="27"/>
        <end position="671"/>
    </location>
</feature>
<dbReference type="Pfam" id="PF19407">
    <property type="entry name" value="DUF5979"/>
    <property type="match status" value="2"/>
</dbReference>
<evidence type="ECO:0000313" key="5">
    <source>
        <dbReference type="EMBL" id="UXC17427.1"/>
    </source>
</evidence>
<evidence type="ECO:0000256" key="1">
    <source>
        <dbReference type="SAM" id="SignalP"/>
    </source>
</evidence>
<feature type="signal peptide" evidence="1">
    <location>
        <begin position="1"/>
        <end position="26"/>
    </location>
</feature>
<reference evidence="5" key="1">
    <citation type="submission" date="2022-09" db="EMBL/GenBank/DDBJ databases">
        <title>Bacterial diversity in gut of crayfish and pufferfish.</title>
        <authorList>
            <person name="Huang Y."/>
        </authorList>
    </citation>
    <scope>NUCLEOTIDE SEQUENCE</scope>
    <source>
        <strain evidence="5">PR12</strain>
    </source>
</reference>
<feature type="domain" description="DUF5979" evidence="3">
    <location>
        <begin position="424"/>
        <end position="522"/>
    </location>
</feature>
<evidence type="ECO:0000313" key="6">
    <source>
        <dbReference type="Proteomes" id="UP001058290"/>
    </source>
</evidence>
<feature type="domain" description="DUF7933" evidence="4">
    <location>
        <begin position="283"/>
        <end position="382"/>
    </location>
</feature>
<dbReference type="NCBIfam" id="TIGR04174">
    <property type="entry name" value="IPTL_CTERM"/>
    <property type="match status" value="1"/>
</dbReference>
<proteinExistence type="predicted"/>
<dbReference type="InterPro" id="IPR057693">
    <property type="entry name" value="DUF7933"/>
</dbReference>
<feature type="domain" description="IPTL-CTERM protein sorting" evidence="2">
    <location>
        <begin position="643"/>
        <end position="668"/>
    </location>
</feature>
<feature type="domain" description="DUF5979" evidence="3">
    <location>
        <begin position="537"/>
        <end position="614"/>
    </location>
</feature>
<keyword evidence="1" id="KW-0732">Signal</keyword>
<evidence type="ECO:0000259" key="4">
    <source>
        <dbReference type="Pfam" id="PF25564"/>
    </source>
</evidence>